<organism evidence="2">
    <name type="scientific">Arundo donax</name>
    <name type="common">Giant reed</name>
    <name type="synonym">Donax arundinaceus</name>
    <dbReference type="NCBI Taxonomy" id="35708"/>
    <lineage>
        <taxon>Eukaryota</taxon>
        <taxon>Viridiplantae</taxon>
        <taxon>Streptophyta</taxon>
        <taxon>Embryophyta</taxon>
        <taxon>Tracheophyta</taxon>
        <taxon>Spermatophyta</taxon>
        <taxon>Magnoliopsida</taxon>
        <taxon>Liliopsida</taxon>
        <taxon>Poales</taxon>
        <taxon>Poaceae</taxon>
        <taxon>PACMAD clade</taxon>
        <taxon>Arundinoideae</taxon>
        <taxon>Arundineae</taxon>
        <taxon>Arundo</taxon>
    </lineage>
</organism>
<sequence length="69" mass="7533">MAWGAMLPPETGPTCQTWFTSPVPFWSLRVPNIRTRPSPPTSAARSDVGYEMGPGGPSEYPEMLYVCTA</sequence>
<dbReference type="EMBL" id="GBRH01213105">
    <property type="protein sequence ID" value="JAD84790.1"/>
    <property type="molecule type" value="Transcribed_RNA"/>
</dbReference>
<accession>A0A0A9DGN4</accession>
<feature type="region of interest" description="Disordered" evidence="1">
    <location>
        <begin position="36"/>
        <end position="55"/>
    </location>
</feature>
<name>A0A0A9DGN4_ARUDO</name>
<evidence type="ECO:0000256" key="1">
    <source>
        <dbReference type="SAM" id="MobiDB-lite"/>
    </source>
</evidence>
<evidence type="ECO:0000313" key="2">
    <source>
        <dbReference type="EMBL" id="JAD84790.1"/>
    </source>
</evidence>
<reference evidence="2" key="2">
    <citation type="journal article" date="2015" name="Data Brief">
        <title>Shoot transcriptome of the giant reed, Arundo donax.</title>
        <authorList>
            <person name="Barrero R.A."/>
            <person name="Guerrero F.D."/>
            <person name="Moolhuijzen P."/>
            <person name="Goolsby J.A."/>
            <person name="Tidwell J."/>
            <person name="Bellgard S.E."/>
            <person name="Bellgard M.I."/>
        </authorList>
    </citation>
    <scope>NUCLEOTIDE SEQUENCE</scope>
    <source>
        <tissue evidence="2">Shoot tissue taken approximately 20 cm above the soil surface</tissue>
    </source>
</reference>
<reference evidence="2" key="1">
    <citation type="submission" date="2014-09" db="EMBL/GenBank/DDBJ databases">
        <authorList>
            <person name="Magalhaes I.L.F."/>
            <person name="Oliveira U."/>
            <person name="Santos F.R."/>
            <person name="Vidigal T.H.D.A."/>
            <person name="Brescovit A.D."/>
            <person name="Santos A.J."/>
        </authorList>
    </citation>
    <scope>NUCLEOTIDE SEQUENCE</scope>
    <source>
        <tissue evidence="2">Shoot tissue taken approximately 20 cm above the soil surface</tissue>
    </source>
</reference>
<proteinExistence type="predicted"/>
<dbReference type="AlphaFoldDB" id="A0A0A9DGN4"/>
<protein>
    <submittedName>
        <fullName evidence="2">Uncharacterized protein</fullName>
    </submittedName>
</protein>